<dbReference type="InterPro" id="IPR037104">
    <property type="entry name" value="Annexin_sf"/>
</dbReference>
<comment type="similarity">
    <text evidence="1">Belongs to the annexin family.</text>
</comment>
<dbReference type="Pfam" id="PF00191">
    <property type="entry name" value="Annexin"/>
    <property type="match status" value="4"/>
</dbReference>
<keyword evidence="4" id="KW-0041">Annexin</keyword>
<dbReference type="PANTHER" id="PTHR10502">
    <property type="entry name" value="ANNEXIN"/>
    <property type="match status" value="1"/>
</dbReference>
<keyword evidence="2" id="KW-0677">Repeat</keyword>
<dbReference type="PRINTS" id="PR00196">
    <property type="entry name" value="ANNEXIN"/>
</dbReference>
<dbReference type="GO" id="GO:0005544">
    <property type="term" value="F:calcium-dependent phospholipid binding"/>
    <property type="evidence" value="ECO:0007669"/>
    <property type="project" value="UniProtKB-KW"/>
</dbReference>
<evidence type="ECO:0000256" key="1">
    <source>
        <dbReference type="ARBA" id="ARBA00007831"/>
    </source>
</evidence>
<sequence length="279" mass="30971">MGTDEDEVIKILGHRSKEQITKIDHEYRVQSSGGNSLYHALKHELSGSFGDLAISLATPTVELKRMHLQAAVEGLGTRESTLIDVFTQSSNHEIQEIVKDAQLYQHILSDISGDFKAAILGVIKGERPSSDISDDEAAKLAGEFYKAGEGKIGTDENKYIKILTSHSLAAVKRIDKHYQAKHKHSLEKAIKSETSGDLQDILVALTRTPAEYFASRLHRAISGLGTNERIVNFVFGLLSKHELHEAGKIYKAKYKESLEDAIKGDTSFNYKKLLIELLK</sequence>
<evidence type="ECO:0000256" key="4">
    <source>
        <dbReference type="ARBA" id="ARBA00023216"/>
    </source>
</evidence>
<keyword evidence="3" id="KW-0106">Calcium</keyword>
<dbReference type="AlphaFoldDB" id="A0A6B2LCH3"/>
<dbReference type="PROSITE" id="PS51897">
    <property type="entry name" value="ANNEXIN_2"/>
    <property type="match status" value="3"/>
</dbReference>
<dbReference type="FunFam" id="1.10.220.10:FF:000002">
    <property type="entry name" value="Annexin"/>
    <property type="match status" value="1"/>
</dbReference>
<proteinExistence type="inferred from homology"/>
<dbReference type="EMBL" id="GIBP01005459">
    <property type="protein sequence ID" value="NDV34428.1"/>
    <property type="molecule type" value="Transcribed_RNA"/>
</dbReference>
<evidence type="ECO:0000256" key="5">
    <source>
        <dbReference type="ARBA" id="ARBA00023302"/>
    </source>
</evidence>
<keyword evidence="5" id="KW-0111">Calcium/phospholipid-binding</keyword>
<dbReference type="Gene3D" id="1.10.220.10">
    <property type="entry name" value="Annexin"/>
    <property type="match status" value="4"/>
</dbReference>
<name>A0A6B2LCH3_9EUKA</name>
<reference evidence="6" key="1">
    <citation type="journal article" date="2020" name="J. Eukaryot. Microbiol.">
        <title>De novo Sequencing, Assembly and Annotation of the Transcriptome for the Free-Living Testate Amoeba Arcella intermedia.</title>
        <authorList>
            <person name="Ribeiro G.M."/>
            <person name="Porfirio-Sousa A.L."/>
            <person name="Maurer-Alcala X.X."/>
            <person name="Katz L.A."/>
            <person name="Lahr D.J.G."/>
        </authorList>
    </citation>
    <scope>NUCLEOTIDE SEQUENCE</scope>
</reference>
<dbReference type="SMART" id="SM00335">
    <property type="entry name" value="ANX"/>
    <property type="match status" value="4"/>
</dbReference>
<dbReference type="GO" id="GO:0005886">
    <property type="term" value="C:plasma membrane"/>
    <property type="evidence" value="ECO:0007669"/>
    <property type="project" value="TreeGrafter"/>
</dbReference>
<evidence type="ECO:0000256" key="2">
    <source>
        <dbReference type="ARBA" id="ARBA00022737"/>
    </source>
</evidence>
<dbReference type="InterPro" id="IPR018502">
    <property type="entry name" value="Annexin_repeat"/>
</dbReference>
<dbReference type="GO" id="GO:0005509">
    <property type="term" value="F:calcium ion binding"/>
    <property type="evidence" value="ECO:0007669"/>
    <property type="project" value="InterPro"/>
</dbReference>
<evidence type="ECO:0000313" key="6">
    <source>
        <dbReference type="EMBL" id="NDV34428.1"/>
    </source>
</evidence>
<dbReference type="GO" id="GO:0001786">
    <property type="term" value="F:phosphatidylserine binding"/>
    <property type="evidence" value="ECO:0007669"/>
    <property type="project" value="TreeGrafter"/>
</dbReference>
<evidence type="ECO:0008006" key="7">
    <source>
        <dbReference type="Google" id="ProtNLM"/>
    </source>
</evidence>
<organism evidence="6">
    <name type="scientific">Arcella intermedia</name>
    <dbReference type="NCBI Taxonomy" id="1963864"/>
    <lineage>
        <taxon>Eukaryota</taxon>
        <taxon>Amoebozoa</taxon>
        <taxon>Tubulinea</taxon>
        <taxon>Elardia</taxon>
        <taxon>Arcellinida</taxon>
        <taxon>Sphaerothecina</taxon>
        <taxon>Arcellidae</taxon>
        <taxon>Arcella</taxon>
    </lineage>
</organism>
<evidence type="ECO:0000256" key="3">
    <source>
        <dbReference type="ARBA" id="ARBA00022837"/>
    </source>
</evidence>
<dbReference type="GO" id="GO:0005737">
    <property type="term" value="C:cytoplasm"/>
    <property type="evidence" value="ECO:0007669"/>
    <property type="project" value="TreeGrafter"/>
</dbReference>
<accession>A0A6B2LCH3</accession>
<dbReference type="InterPro" id="IPR001464">
    <property type="entry name" value="Annexin"/>
</dbReference>
<dbReference type="SUPFAM" id="SSF47874">
    <property type="entry name" value="Annexin"/>
    <property type="match status" value="1"/>
</dbReference>
<dbReference type="PANTHER" id="PTHR10502:SF102">
    <property type="entry name" value="ANNEXIN B11"/>
    <property type="match status" value="1"/>
</dbReference>
<protein>
    <recommendedName>
        <fullName evidence="7">Annexin</fullName>
    </recommendedName>
</protein>